<evidence type="ECO:0000313" key="1">
    <source>
        <dbReference type="EMBL" id="MBW29766.1"/>
    </source>
</evidence>
<accession>A0A2M3ZMK0</accession>
<organism evidence="1">
    <name type="scientific">Anopheles braziliensis</name>
    <dbReference type="NCBI Taxonomy" id="58242"/>
    <lineage>
        <taxon>Eukaryota</taxon>
        <taxon>Metazoa</taxon>
        <taxon>Ecdysozoa</taxon>
        <taxon>Arthropoda</taxon>
        <taxon>Hexapoda</taxon>
        <taxon>Insecta</taxon>
        <taxon>Pterygota</taxon>
        <taxon>Neoptera</taxon>
        <taxon>Endopterygota</taxon>
        <taxon>Diptera</taxon>
        <taxon>Nematocera</taxon>
        <taxon>Culicoidea</taxon>
        <taxon>Culicidae</taxon>
        <taxon>Anophelinae</taxon>
        <taxon>Anopheles</taxon>
    </lineage>
</organism>
<protein>
    <submittedName>
        <fullName evidence="1">Putative secreted peptide</fullName>
    </submittedName>
</protein>
<name>A0A2M3ZMK0_9DIPT</name>
<proteinExistence type="predicted"/>
<reference evidence="1" key="1">
    <citation type="submission" date="2018-01" db="EMBL/GenBank/DDBJ databases">
        <title>An insight into the sialome of Amazonian anophelines.</title>
        <authorList>
            <person name="Ribeiro J.M."/>
            <person name="Scarpassa V."/>
            <person name="Calvo E."/>
        </authorList>
    </citation>
    <scope>NUCLEOTIDE SEQUENCE</scope>
    <source>
        <tissue evidence="1">Salivary glands</tissue>
    </source>
</reference>
<dbReference type="AlphaFoldDB" id="A0A2M3ZMK0"/>
<sequence length="79" mass="9120">MLLLLLGVNLARLYQRVAGHKRAHTLRMFIDVEANRSKLTRCLLETHRSAIVHVIRLTLLLLLLLRAEKFIPRQTAGRP</sequence>
<dbReference type="EMBL" id="GGFM01009015">
    <property type="protein sequence ID" value="MBW29766.1"/>
    <property type="molecule type" value="Transcribed_RNA"/>
</dbReference>